<name>A0AA37CCJ4_AQUAC</name>
<accession>A0AA37CCJ4</accession>
<proteinExistence type="predicted"/>
<evidence type="ECO:0000313" key="4">
    <source>
        <dbReference type="Proteomes" id="UP000887212"/>
    </source>
</evidence>
<evidence type="ECO:0000313" key="3">
    <source>
        <dbReference type="EMBL" id="GIZ91367.1"/>
    </source>
</evidence>
<dbReference type="Gene3D" id="3.10.180.10">
    <property type="entry name" value="2,3-Dihydroxybiphenyl 1,2-Dioxygenase, domain 1"/>
    <property type="match status" value="1"/>
</dbReference>
<dbReference type="EMBL" id="BPMT01000001">
    <property type="protein sequence ID" value="GIZ91367.1"/>
    <property type="molecule type" value="Genomic_DNA"/>
</dbReference>
<organism evidence="2 4">
    <name type="scientific">Aquipseudomonas alcaligenes</name>
    <name type="common">Pseudomonas alcaligenes</name>
    <dbReference type="NCBI Taxonomy" id="43263"/>
    <lineage>
        <taxon>Bacteria</taxon>
        <taxon>Pseudomonadati</taxon>
        <taxon>Pseudomonadota</taxon>
        <taxon>Gammaproteobacteria</taxon>
        <taxon>Pseudomonadales</taxon>
        <taxon>Pseudomonadaceae</taxon>
        <taxon>Aquipseudomonas</taxon>
    </lineage>
</organism>
<dbReference type="RefSeq" id="WP_308284189.1">
    <property type="nucleotide sequence ID" value="NZ_AP024354.1"/>
</dbReference>
<dbReference type="InterPro" id="IPR041581">
    <property type="entry name" value="Glyoxalase_6"/>
</dbReference>
<dbReference type="Proteomes" id="UP000887228">
    <property type="component" value="Unassembled WGS sequence"/>
</dbReference>
<dbReference type="AlphaFoldDB" id="A0AA37CCJ4"/>
<dbReference type="Proteomes" id="UP000887212">
    <property type="component" value="Unassembled WGS sequence"/>
</dbReference>
<dbReference type="SUPFAM" id="SSF54593">
    <property type="entry name" value="Glyoxalase/Bleomycin resistance protein/Dihydroxybiphenyl dioxygenase"/>
    <property type="match status" value="1"/>
</dbReference>
<dbReference type="InterPro" id="IPR029068">
    <property type="entry name" value="Glyas_Bleomycin-R_OHBP_Dase"/>
</dbReference>
<sequence>MLNLLINLDVPELQEAIGFYQRAFGFALRRRLFAGSVAELGGAAVPVYLLARAAGSAPVPGAPQLRDYAPHWTPLHLDLVVADLPTALDRALQAGASLERGPLTEAWGSLALLRDPFGHGWCLLQWQGRGYDEVAD</sequence>
<protein>
    <submittedName>
        <fullName evidence="2">Glyoxalase</fullName>
    </submittedName>
</protein>
<dbReference type="EMBL" id="BPMS01000001">
    <property type="protein sequence ID" value="GIZ86869.1"/>
    <property type="molecule type" value="Genomic_DNA"/>
</dbReference>
<gene>
    <name evidence="2" type="ORF">KAM435_01960</name>
    <name evidence="3" type="ORF">KAM436_03350</name>
</gene>
<dbReference type="InterPro" id="IPR037523">
    <property type="entry name" value="VOC_core"/>
</dbReference>
<evidence type="ECO:0000259" key="1">
    <source>
        <dbReference type="PROSITE" id="PS51819"/>
    </source>
</evidence>
<evidence type="ECO:0000313" key="2">
    <source>
        <dbReference type="EMBL" id="GIZ86869.1"/>
    </source>
</evidence>
<dbReference type="PROSITE" id="PS51819">
    <property type="entry name" value="VOC"/>
    <property type="match status" value="1"/>
</dbReference>
<reference evidence="2 5" key="1">
    <citation type="submission" date="2021-07" db="EMBL/GenBank/DDBJ databases">
        <title>Whole genome sequencing of carbapenem-resistant Pseudomonas spp. isolated in Japan.</title>
        <authorList>
            <person name="Suzuki M."/>
            <person name="Maehana S."/>
            <person name="Kitasato H."/>
        </authorList>
    </citation>
    <scope>NUCLEOTIDE SEQUENCE</scope>
    <source>
        <strain evidence="2">KAM435</strain>
        <strain evidence="3 5">KAM436</strain>
    </source>
</reference>
<feature type="domain" description="VOC" evidence="1">
    <location>
        <begin position="1"/>
        <end position="126"/>
    </location>
</feature>
<evidence type="ECO:0000313" key="5">
    <source>
        <dbReference type="Proteomes" id="UP000887228"/>
    </source>
</evidence>
<comment type="caution">
    <text evidence="2">The sequence shown here is derived from an EMBL/GenBank/DDBJ whole genome shotgun (WGS) entry which is preliminary data.</text>
</comment>
<dbReference type="Pfam" id="PF18029">
    <property type="entry name" value="Glyoxalase_6"/>
    <property type="match status" value="1"/>
</dbReference>